<dbReference type="PANTHER" id="PTHR10094:SF32">
    <property type="entry name" value="EUCALYPTUS, ISOFORM B"/>
    <property type="match status" value="1"/>
</dbReference>
<dbReference type="EMBL" id="JBEHCU010009922">
    <property type="protein sequence ID" value="KAL1379039.1"/>
    <property type="molecule type" value="Genomic_DNA"/>
</dbReference>
<dbReference type="SUPFAM" id="SSF55718">
    <property type="entry name" value="SCP-like"/>
    <property type="match status" value="1"/>
</dbReference>
<protein>
    <recommendedName>
        <fullName evidence="1">SCP2 domain-containing protein</fullName>
    </recommendedName>
</protein>
<dbReference type="InterPro" id="IPR036527">
    <property type="entry name" value="SCP2_sterol-bd_dom_sf"/>
</dbReference>
<dbReference type="PANTHER" id="PTHR10094">
    <property type="entry name" value="STEROL CARRIER PROTEIN 2 SCP-2 FAMILY PROTEIN"/>
    <property type="match status" value="1"/>
</dbReference>
<evidence type="ECO:0000259" key="1">
    <source>
        <dbReference type="Pfam" id="PF02036"/>
    </source>
</evidence>
<dbReference type="InterPro" id="IPR003033">
    <property type="entry name" value="SCP2_sterol-bd_dom"/>
</dbReference>
<proteinExistence type="predicted"/>
<reference evidence="2 3" key="1">
    <citation type="submission" date="2024-05" db="EMBL/GenBank/DDBJ databases">
        <title>Culex pipiens pipiens assembly and annotation.</title>
        <authorList>
            <person name="Alout H."/>
            <person name="Durand T."/>
        </authorList>
    </citation>
    <scope>NUCLEOTIDE SEQUENCE [LARGE SCALE GENOMIC DNA]</scope>
    <source>
        <strain evidence="2">HA-2024</strain>
        <tissue evidence="2">Whole body</tissue>
    </source>
</reference>
<organism evidence="2 3">
    <name type="scientific">Culex pipiens pipiens</name>
    <name type="common">Northern house mosquito</name>
    <dbReference type="NCBI Taxonomy" id="38569"/>
    <lineage>
        <taxon>Eukaryota</taxon>
        <taxon>Metazoa</taxon>
        <taxon>Ecdysozoa</taxon>
        <taxon>Arthropoda</taxon>
        <taxon>Hexapoda</taxon>
        <taxon>Insecta</taxon>
        <taxon>Pterygota</taxon>
        <taxon>Neoptera</taxon>
        <taxon>Endopterygota</taxon>
        <taxon>Diptera</taxon>
        <taxon>Nematocera</taxon>
        <taxon>Culicoidea</taxon>
        <taxon>Culicidae</taxon>
        <taxon>Culicinae</taxon>
        <taxon>Culicini</taxon>
        <taxon>Culex</taxon>
        <taxon>Culex</taxon>
    </lineage>
</organism>
<gene>
    <name evidence="2" type="ORF">pipiens_003856</name>
</gene>
<name>A0ABD1CRI4_CULPP</name>
<dbReference type="Proteomes" id="UP001562425">
    <property type="component" value="Unassembled WGS sequence"/>
</dbReference>
<keyword evidence="3" id="KW-1185">Reference proteome</keyword>
<dbReference type="AlphaFoldDB" id="A0ABD1CRI4"/>
<sequence length="143" mass="15915">MMVVFTVVVENCAAVSNDVVCHQFQAVQEPTITMSLKSDEVFAKIAKRLENIDPANRQVQQVYKFRITKDGKVVKNWVMDLKAVKLTESDGDAEATLIMDDEIMFAIGTGAMPAKDAMAQDKMEVEGQVELIFLLEPFIASLK</sequence>
<accession>A0ABD1CRI4</accession>
<feature type="domain" description="SCP2" evidence="1">
    <location>
        <begin position="51"/>
        <end position="132"/>
    </location>
</feature>
<dbReference type="Pfam" id="PF02036">
    <property type="entry name" value="SCP2"/>
    <property type="match status" value="1"/>
</dbReference>
<comment type="caution">
    <text evidence="2">The sequence shown here is derived from an EMBL/GenBank/DDBJ whole genome shotgun (WGS) entry which is preliminary data.</text>
</comment>
<evidence type="ECO:0000313" key="3">
    <source>
        <dbReference type="Proteomes" id="UP001562425"/>
    </source>
</evidence>
<dbReference type="Gene3D" id="3.30.1050.10">
    <property type="entry name" value="SCP2 sterol-binding domain"/>
    <property type="match status" value="1"/>
</dbReference>
<evidence type="ECO:0000313" key="2">
    <source>
        <dbReference type="EMBL" id="KAL1379039.1"/>
    </source>
</evidence>